<accession>D0LUG8</accession>
<dbReference type="KEGG" id="hoh:Hoch_6827"/>
<evidence type="ECO:0000256" key="1">
    <source>
        <dbReference type="ARBA" id="ARBA00022553"/>
    </source>
</evidence>
<dbReference type="Pfam" id="PF14332">
    <property type="entry name" value="DUF4388"/>
    <property type="match status" value="1"/>
</dbReference>
<evidence type="ECO:0000313" key="5">
    <source>
        <dbReference type="Proteomes" id="UP000001880"/>
    </source>
</evidence>
<evidence type="ECO:0000259" key="3">
    <source>
        <dbReference type="PROSITE" id="PS50110"/>
    </source>
</evidence>
<name>D0LUG8_HALO1</name>
<dbReference type="EMBL" id="CP001804">
    <property type="protein sequence ID" value="ACY19291.1"/>
    <property type="molecule type" value="Genomic_DNA"/>
</dbReference>
<evidence type="ECO:0000256" key="2">
    <source>
        <dbReference type="PROSITE-ProRule" id="PRU00169"/>
    </source>
</evidence>
<dbReference type="RefSeq" id="WP_012831883.1">
    <property type="nucleotide sequence ID" value="NC_013440.1"/>
</dbReference>
<feature type="modified residue" description="4-aspartylphosphate" evidence="2">
    <location>
        <position position="56"/>
    </location>
</feature>
<reference evidence="4 5" key="1">
    <citation type="journal article" date="2010" name="Stand. Genomic Sci.">
        <title>Complete genome sequence of Haliangium ochraceum type strain (SMP-2).</title>
        <authorList>
            <consortium name="US DOE Joint Genome Institute (JGI-PGF)"/>
            <person name="Ivanova N."/>
            <person name="Daum C."/>
            <person name="Lang E."/>
            <person name="Abt B."/>
            <person name="Kopitz M."/>
            <person name="Saunders E."/>
            <person name="Lapidus A."/>
            <person name="Lucas S."/>
            <person name="Glavina Del Rio T."/>
            <person name="Nolan M."/>
            <person name="Tice H."/>
            <person name="Copeland A."/>
            <person name="Cheng J.F."/>
            <person name="Chen F."/>
            <person name="Bruce D."/>
            <person name="Goodwin L."/>
            <person name="Pitluck S."/>
            <person name="Mavromatis K."/>
            <person name="Pati A."/>
            <person name="Mikhailova N."/>
            <person name="Chen A."/>
            <person name="Palaniappan K."/>
            <person name="Land M."/>
            <person name="Hauser L."/>
            <person name="Chang Y.J."/>
            <person name="Jeffries C.D."/>
            <person name="Detter J.C."/>
            <person name="Brettin T."/>
            <person name="Rohde M."/>
            <person name="Goker M."/>
            <person name="Bristow J."/>
            <person name="Markowitz V."/>
            <person name="Eisen J.A."/>
            <person name="Hugenholtz P."/>
            <person name="Kyrpides N.C."/>
            <person name="Klenk H.P."/>
        </authorList>
    </citation>
    <scope>NUCLEOTIDE SEQUENCE [LARGE SCALE GENOMIC DNA]</scope>
    <source>
        <strain evidence="5">DSM 14365 / CIP 107738 / JCM 11303 / AJ 13395 / SMP-2</strain>
    </source>
</reference>
<dbReference type="PROSITE" id="PS50110">
    <property type="entry name" value="RESPONSE_REGULATORY"/>
    <property type="match status" value="1"/>
</dbReference>
<gene>
    <name evidence="4" type="ordered locus">Hoch_6827</name>
</gene>
<dbReference type="PANTHER" id="PTHR44591">
    <property type="entry name" value="STRESS RESPONSE REGULATOR PROTEIN 1"/>
    <property type="match status" value="1"/>
</dbReference>
<dbReference type="InterPro" id="IPR011006">
    <property type="entry name" value="CheY-like_superfamily"/>
</dbReference>
<dbReference type="InterPro" id="IPR025497">
    <property type="entry name" value="PatA-like_N"/>
</dbReference>
<dbReference type="SMART" id="SM00448">
    <property type="entry name" value="REC"/>
    <property type="match status" value="1"/>
</dbReference>
<dbReference type="SUPFAM" id="SSF52172">
    <property type="entry name" value="CheY-like"/>
    <property type="match status" value="1"/>
</dbReference>
<proteinExistence type="predicted"/>
<dbReference type="Gene3D" id="3.40.50.2300">
    <property type="match status" value="1"/>
</dbReference>
<dbReference type="HOGENOM" id="CLU_709341_0_0_7"/>
<dbReference type="GO" id="GO:0000160">
    <property type="term" value="P:phosphorelay signal transduction system"/>
    <property type="evidence" value="ECO:0007669"/>
    <property type="project" value="InterPro"/>
</dbReference>
<organism evidence="4 5">
    <name type="scientific">Haliangium ochraceum (strain DSM 14365 / JCM 11303 / SMP-2)</name>
    <dbReference type="NCBI Taxonomy" id="502025"/>
    <lineage>
        <taxon>Bacteria</taxon>
        <taxon>Pseudomonadati</taxon>
        <taxon>Myxococcota</taxon>
        <taxon>Polyangia</taxon>
        <taxon>Haliangiales</taxon>
        <taxon>Kofleriaceae</taxon>
        <taxon>Haliangium</taxon>
    </lineage>
</organism>
<dbReference type="InterPro" id="IPR050595">
    <property type="entry name" value="Bact_response_regulator"/>
</dbReference>
<dbReference type="InterPro" id="IPR001789">
    <property type="entry name" value="Sig_transdc_resp-reg_receiver"/>
</dbReference>
<dbReference type="PANTHER" id="PTHR44591:SF3">
    <property type="entry name" value="RESPONSE REGULATORY DOMAIN-CONTAINING PROTEIN"/>
    <property type="match status" value="1"/>
</dbReference>
<dbReference type="AlphaFoldDB" id="D0LUG8"/>
<feature type="domain" description="Response regulatory" evidence="3">
    <location>
        <begin position="5"/>
        <end position="121"/>
    </location>
</feature>
<dbReference type="STRING" id="502025.Hoch_6827"/>
<dbReference type="Proteomes" id="UP000001880">
    <property type="component" value="Chromosome"/>
</dbReference>
<protein>
    <submittedName>
        <fullName evidence="4">Response regulator receiver protein</fullName>
    </submittedName>
</protein>
<dbReference type="Pfam" id="PF00072">
    <property type="entry name" value="Response_reg"/>
    <property type="match status" value="1"/>
</dbReference>
<dbReference type="eggNOG" id="COG2204">
    <property type="taxonomic scope" value="Bacteria"/>
</dbReference>
<keyword evidence="1 2" id="KW-0597">Phosphoprotein</keyword>
<dbReference type="OrthoDB" id="5487947at2"/>
<keyword evidence="5" id="KW-1185">Reference proteome</keyword>
<evidence type="ECO:0000313" key="4">
    <source>
        <dbReference type="EMBL" id="ACY19291.1"/>
    </source>
</evidence>
<sequence length="389" mass="42274">MPKRTVLIVDDELTLLRSLRDALRAQGGDLDVLTAGRADEALELMELTDVDLVVTDLRMPGQDGLSFIATVTHKYPKTRCILMTAHGDTETRNRSLSNGAVSFIEKPFDLDKFLSEVHRHLAPTGGFTGRSLVGFSLLDILQLVSMSQQSVTMTIRSGASVGSMYIQDGVLIHAETDTGKVGAKAAYEIVTWSDGDIASSRGVASDSRRTINIPLMNFLMEAAKYQDEAKRLKPVEDLKNVITGFLQANGILAVSVLFNQTGAEIYGESNNESIPRPTLGAGMVNAQNALRGAMIDSDISVAQELVASFLEYAVLSLPLLENRFSAVLCLHNHDFVPEVRELVAGKRGDLVSILTEYETQFDLQDGGGINLDFSDELESAFDSSIEEGL</sequence>